<organism evidence="2 3">
    <name type="scientific">Letharia lupina</name>
    <dbReference type="NCBI Taxonomy" id="560253"/>
    <lineage>
        <taxon>Eukaryota</taxon>
        <taxon>Fungi</taxon>
        <taxon>Dikarya</taxon>
        <taxon>Ascomycota</taxon>
        <taxon>Pezizomycotina</taxon>
        <taxon>Lecanoromycetes</taxon>
        <taxon>OSLEUM clade</taxon>
        <taxon>Lecanoromycetidae</taxon>
        <taxon>Lecanorales</taxon>
        <taxon>Lecanorineae</taxon>
        <taxon>Parmeliaceae</taxon>
        <taxon>Letharia</taxon>
    </lineage>
</organism>
<sequence length="648" mass="72410">MPARSRPRISQHRSKDAEEHLLALGADFKAVNESYSKSHSQQLPTTLAYLITKGISQGLAEASSVGYCLSLTSESDRELLCNILLKHITTQAAAKARDRVPLDVYSGLAESYSSLLPKVLEFTTAQKLLRMKRASEGRNAQQLGLPPSAVAQEVPNMEDNDARTVSTQEEQVKTFAKDATQDDSLDKDGRKGADEAKEVEKGKDEAEGEEWKGNTGEVNNAKKPREPALNNDVYDPEKAPYHYGPLKHKFPVTFRVTSQAIVNALYDMNPWQMREAVCGAIRKKQTHTRSFEGASYLSDVSLSSSGDISAVTNNEKWNDLLLLIQMSNWDRDIIDHGIGMNFGSHRCYRVHMKGVKKDSSLSGDLGSRKEKAALISELVRINTTTLISLRIHHIKDVYYIRSPGKGNEVLAVDFFDIEQANAALWRGLYYKGNRYDCETVEKHRFLARCKHCQAFGHKPGPHCGPLRCGRCSDAHRTENCCISREERCALCAGPHASDNPDCPVTKAENNSIRFSTVSSRNFQSMTQPETAVPALVLPEHTSFSNDALTQSSEPIWSLQQDTRKLLTEIPCLHQLIQGLEVALKAKRRNIKRGPTKKKKKEKRALDSLTNGASDDPGRSAKRIKREEQQQAETMDLNRIPSPYIVHRD</sequence>
<reference evidence="2 3" key="1">
    <citation type="journal article" date="2020" name="Genomics">
        <title>Complete, high-quality genomes from long-read metagenomic sequencing of two wolf lichen thalli reveals enigmatic genome architecture.</title>
        <authorList>
            <person name="McKenzie S.K."/>
            <person name="Walston R.F."/>
            <person name="Allen J.L."/>
        </authorList>
    </citation>
    <scope>NUCLEOTIDE SEQUENCE [LARGE SCALE GENOMIC DNA]</scope>
    <source>
        <strain evidence="2">WasteWater1</strain>
    </source>
</reference>
<comment type="caution">
    <text evidence="2">The sequence shown here is derived from an EMBL/GenBank/DDBJ whole genome shotgun (WGS) entry which is preliminary data.</text>
</comment>
<dbReference type="GeneID" id="59335282"/>
<feature type="region of interest" description="Disordered" evidence="1">
    <location>
        <begin position="590"/>
        <end position="648"/>
    </location>
</feature>
<proteinExistence type="predicted"/>
<feature type="compositionally biased region" description="Basic and acidic residues" evidence="1">
    <location>
        <begin position="170"/>
        <end position="212"/>
    </location>
</feature>
<keyword evidence="3" id="KW-1185">Reference proteome</keyword>
<evidence type="ECO:0000313" key="2">
    <source>
        <dbReference type="EMBL" id="KAF6217544.1"/>
    </source>
</evidence>
<feature type="region of interest" description="Disordered" evidence="1">
    <location>
        <begin position="136"/>
        <end position="155"/>
    </location>
</feature>
<protein>
    <submittedName>
        <fullName evidence="2">Uncharacterized protein</fullName>
    </submittedName>
</protein>
<feature type="compositionally biased region" description="Basic residues" evidence="1">
    <location>
        <begin position="590"/>
        <end position="602"/>
    </location>
</feature>
<gene>
    <name evidence="2" type="ORF">HO133_006882</name>
</gene>
<name>A0A8H6C629_9LECA</name>
<dbReference type="AlphaFoldDB" id="A0A8H6C629"/>
<dbReference type="EMBL" id="JACCJB010000027">
    <property type="protein sequence ID" value="KAF6217544.1"/>
    <property type="molecule type" value="Genomic_DNA"/>
</dbReference>
<evidence type="ECO:0000313" key="3">
    <source>
        <dbReference type="Proteomes" id="UP000593566"/>
    </source>
</evidence>
<evidence type="ECO:0000256" key="1">
    <source>
        <dbReference type="SAM" id="MobiDB-lite"/>
    </source>
</evidence>
<feature type="region of interest" description="Disordered" evidence="1">
    <location>
        <begin position="160"/>
        <end position="233"/>
    </location>
</feature>
<dbReference type="Proteomes" id="UP000593566">
    <property type="component" value="Unassembled WGS sequence"/>
</dbReference>
<dbReference type="RefSeq" id="XP_037146979.1">
    <property type="nucleotide sequence ID" value="XM_037297778.1"/>
</dbReference>
<accession>A0A8H6C629</accession>